<name>A0A0U4C500_9ACTN</name>
<reference evidence="2 3" key="1">
    <citation type="journal article" date="1991" name="Int. J. Syst. Bacteriol.">
        <title>Description of the erythromycin-producing bacterium Arthrobacter sp. strain NRRL B-3381 as Aeromicrobium erythreum gen. nov., sp. nov.</title>
        <authorList>
            <person name="Miller E.S."/>
            <person name="Woese C.R."/>
            <person name="Brenner S."/>
        </authorList>
    </citation>
    <scope>NUCLEOTIDE SEQUENCE [LARGE SCALE GENOMIC DNA]</scope>
    <source>
        <strain evidence="2 3">AR18</strain>
    </source>
</reference>
<dbReference type="PANTHER" id="PTHR43000">
    <property type="entry name" value="DTDP-D-GLUCOSE 4,6-DEHYDRATASE-RELATED"/>
    <property type="match status" value="1"/>
</dbReference>
<dbReference type="InterPro" id="IPR036291">
    <property type="entry name" value="NAD(P)-bd_dom_sf"/>
</dbReference>
<keyword evidence="3" id="KW-1185">Reference proteome</keyword>
<dbReference type="PATRIC" id="fig|2041.4.peg.3269"/>
<evidence type="ECO:0000313" key="3">
    <source>
        <dbReference type="Proteomes" id="UP000067689"/>
    </source>
</evidence>
<evidence type="ECO:0000259" key="1">
    <source>
        <dbReference type="Pfam" id="PF16363"/>
    </source>
</evidence>
<dbReference type="RefSeq" id="WP_067860590.1">
    <property type="nucleotide sequence ID" value="NZ_CP011502.1"/>
</dbReference>
<dbReference type="STRING" id="2041.AERYTH_15655"/>
<dbReference type="OrthoDB" id="9779041at2"/>
<dbReference type="Pfam" id="PF16363">
    <property type="entry name" value="GDP_Man_Dehyd"/>
    <property type="match status" value="1"/>
</dbReference>
<dbReference type="InterPro" id="IPR016040">
    <property type="entry name" value="NAD(P)-bd_dom"/>
</dbReference>
<dbReference type="Gene3D" id="3.40.50.720">
    <property type="entry name" value="NAD(P)-binding Rossmann-like Domain"/>
    <property type="match status" value="1"/>
</dbReference>
<dbReference type="KEGG" id="aer:AERYTH_15655"/>
<evidence type="ECO:0000313" key="2">
    <source>
        <dbReference type="EMBL" id="ALX06031.1"/>
    </source>
</evidence>
<dbReference type="InterPro" id="IPR013445">
    <property type="entry name" value="CDP_4_6_deHydtase"/>
</dbReference>
<proteinExistence type="predicted"/>
<accession>A0A0U4C500</accession>
<dbReference type="Proteomes" id="UP000067689">
    <property type="component" value="Chromosome"/>
</dbReference>
<protein>
    <submittedName>
        <fullName evidence="2">CDP-glucose 4,6-dehydratase</fullName>
    </submittedName>
</protein>
<dbReference type="EMBL" id="CP011502">
    <property type="protein sequence ID" value="ALX06031.1"/>
    <property type="molecule type" value="Genomic_DNA"/>
</dbReference>
<feature type="domain" description="NAD(P)-binding" evidence="1">
    <location>
        <begin position="14"/>
        <end position="323"/>
    </location>
</feature>
<dbReference type="AlphaFoldDB" id="A0A0U4C500"/>
<dbReference type="NCBIfam" id="TIGR02622">
    <property type="entry name" value="CDP_4_6_dhtase"/>
    <property type="match status" value="1"/>
</dbReference>
<gene>
    <name evidence="2" type="ORF">AERYTH_15655</name>
</gene>
<sequence length="362" mass="39410">MPNPEFWAHQRVFLTGHTGFKGSWTARWLSRMGASQVGYALAPDTTPALFPSLDLPGLQSVVGDITDAATLTSAVADADPTVAIHMAAQPLVRRSYAEPAETFATNVMGTLNVLEALRHHAPRLQAVLVVTTDKVYLNDDSGTPFVESDRLGGHDPYSSSKAACEEVVSSYRQSFYDDAGVALATARAGNVIGGGDWSEDRLVPDIWRAMRSGTGVELRNPRSVRPWQHVLDPVSGYLDYVEAMVDHRWPTLPRALNFAPVPDQPMTVSEVTETLGEAMGVDRPWHQASGFHPVEMKLLTLDASLAEKSLGWRPRLTGREAVQWTADWIKATDSGQDYATALDAQIDDYEALGQGAAERTAP</sequence>
<organism evidence="2 3">
    <name type="scientific">Aeromicrobium erythreum</name>
    <dbReference type="NCBI Taxonomy" id="2041"/>
    <lineage>
        <taxon>Bacteria</taxon>
        <taxon>Bacillati</taxon>
        <taxon>Actinomycetota</taxon>
        <taxon>Actinomycetes</taxon>
        <taxon>Propionibacteriales</taxon>
        <taxon>Nocardioidaceae</taxon>
        <taxon>Aeromicrobium</taxon>
    </lineage>
</organism>
<dbReference type="Gene3D" id="3.90.25.10">
    <property type="entry name" value="UDP-galactose 4-epimerase, domain 1"/>
    <property type="match status" value="1"/>
</dbReference>
<dbReference type="SUPFAM" id="SSF51735">
    <property type="entry name" value="NAD(P)-binding Rossmann-fold domains"/>
    <property type="match status" value="1"/>
</dbReference>